<comment type="function">
    <text evidence="6">Catalyzes the GTP-dependent phosphorylation of 5-hydroxy-L-lysine.</text>
</comment>
<evidence type="ECO:0000256" key="5">
    <source>
        <dbReference type="ARBA" id="ARBA00036820"/>
    </source>
</evidence>
<dbReference type="Gene3D" id="3.90.1200.10">
    <property type="match status" value="1"/>
</dbReference>
<dbReference type="InterPro" id="IPR050249">
    <property type="entry name" value="Pseudomonas-type_ThrB"/>
</dbReference>
<gene>
    <name evidence="10" type="ORF">DES45_106240</name>
</gene>
<evidence type="ECO:0000256" key="6">
    <source>
        <dbReference type="ARBA" id="ARBA00037368"/>
    </source>
</evidence>
<keyword evidence="2" id="KW-0963">Cytoplasm</keyword>
<dbReference type="RefSeq" id="WP_114771151.1">
    <property type="nucleotide sequence ID" value="NZ_QQBB01000006.1"/>
</dbReference>
<dbReference type="GO" id="GO:0005737">
    <property type="term" value="C:cytoplasm"/>
    <property type="evidence" value="ECO:0007669"/>
    <property type="project" value="UniProtKB-SubCell"/>
</dbReference>
<dbReference type="AlphaFoldDB" id="A0A370HJR2"/>
<reference evidence="10 11" key="1">
    <citation type="submission" date="2018-07" db="EMBL/GenBank/DDBJ databases">
        <title>Genomic Encyclopedia of Type Strains, Phase IV (KMG-IV): sequencing the most valuable type-strain genomes for metagenomic binning, comparative biology and taxonomic classification.</title>
        <authorList>
            <person name="Goeker M."/>
        </authorList>
    </citation>
    <scope>NUCLEOTIDE SEQUENCE [LARGE SCALE GENOMIC DNA]</scope>
    <source>
        <strain evidence="10 11">DSM 14364</strain>
    </source>
</reference>
<feature type="domain" description="Aminoglycoside phosphotransferase" evidence="9">
    <location>
        <begin position="42"/>
        <end position="264"/>
    </location>
</feature>
<comment type="catalytic activity">
    <reaction evidence="5">
        <text>(5R)-5-hydroxy-L-lysine + GTP = (5R)-5-phosphooxy-L-lysine + GDP + H(+)</text>
        <dbReference type="Rhea" id="RHEA:19049"/>
        <dbReference type="ChEBI" id="CHEBI:15378"/>
        <dbReference type="ChEBI" id="CHEBI:37565"/>
        <dbReference type="ChEBI" id="CHEBI:57882"/>
        <dbReference type="ChEBI" id="CHEBI:58189"/>
        <dbReference type="ChEBI" id="CHEBI:58357"/>
        <dbReference type="EC" id="2.7.1.81"/>
    </reaction>
</comment>
<evidence type="ECO:0000256" key="8">
    <source>
        <dbReference type="ARBA" id="ARBA00040505"/>
    </source>
</evidence>
<sequence>MTLQQDINVSLATAVPDLSAQEAEQIAADLYGLDAVASELKGERDRNFHLRTQDERHYVLKVSNPAEDVQVTHFQTQALLHVEDRDGTLPVPRVIRTREGRAEALLARSGAEPRIVRILTYLQGEPLHRAPHSSAQRRNLGACLARLDLALQGFTHPGSGHELMWDLQHASRARGLLVHIADEARRALATRFLDAFESHALPLMPGLRAQIIHNDLNPHNVLVFPDAPDEISGIIDFGDAVHAPLVCDLAVAAAYQMTEVGHPLEGPGHMVSGFHAVLPLEPEEIDILFDLIATRMVLTVAISNWRASRYPENRDYILRNAPRAWAGLESLAQLSRDEAQTYLRQACQGA</sequence>
<dbReference type="InterPro" id="IPR002575">
    <property type="entry name" value="Aminoglycoside_PTrfase"/>
</dbReference>
<dbReference type="Proteomes" id="UP000254925">
    <property type="component" value="Unassembled WGS sequence"/>
</dbReference>
<dbReference type="EMBL" id="QQBB01000006">
    <property type="protein sequence ID" value="RDI57926.1"/>
    <property type="molecule type" value="Genomic_DNA"/>
</dbReference>
<evidence type="ECO:0000313" key="11">
    <source>
        <dbReference type="Proteomes" id="UP000254925"/>
    </source>
</evidence>
<dbReference type="Pfam" id="PF01636">
    <property type="entry name" value="APH"/>
    <property type="match status" value="1"/>
</dbReference>
<dbReference type="SUPFAM" id="SSF56112">
    <property type="entry name" value="Protein kinase-like (PK-like)"/>
    <property type="match status" value="1"/>
</dbReference>
<evidence type="ECO:0000256" key="3">
    <source>
        <dbReference type="ARBA" id="ARBA00022679"/>
    </source>
</evidence>
<proteinExistence type="predicted"/>
<accession>A0A370HJR2</accession>
<dbReference type="InterPro" id="IPR011009">
    <property type="entry name" value="Kinase-like_dom_sf"/>
</dbReference>
<evidence type="ECO:0000256" key="1">
    <source>
        <dbReference type="ARBA" id="ARBA00004496"/>
    </source>
</evidence>
<evidence type="ECO:0000313" key="10">
    <source>
        <dbReference type="EMBL" id="RDI57926.1"/>
    </source>
</evidence>
<keyword evidence="11" id="KW-1185">Reference proteome</keyword>
<dbReference type="PANTHER" id="PTHR21064">
    <property type="entry name" value="AMINOGLYCOSIDE PHOSPHOTRANSFERASE DOMAIN-CONTAINING PROTEIN-RELATED"/>
    <property type="match status" value="1"/>
</dbReference>
<dbReference type="PANTHER" id="PTHR21064:SF1">
    <property type="entry name" value="HYDROXYLYSINE KINASE"/>
    <property type="match status" value="1"/>
</dbReference>
<comment type="caution">
    <text evidence="10">The sequence shown here is derived from an EMBL/GenBank/DDBJ whole genome shotgun (WGS) entry which is preliminary data.</text>
</comment>
<dbReference type="OrthoDB" id="156345at2"/>
<keyword evidence="3" id="KW-0808">Transferase</keyword>
<name>A0A370HJR2_9HYPH</name>
<evidence type="ECO:0000256" key="4">
    <source>
        <dbReference type="ARBA" id="ARBA00022777"/>
    </source>
</evidence>
<dbReference type="GO" id="GO:0047992">
    <property type="term" value="F:hydroxylysine kinase activity"/>
    <property type="evidence" value="ECO:0007669"/>
    <property type="project" value="UniProtKB-EC"/>
</dbReference>
<organism evidence="10 11">
    <name type="scientific">Microvirga subterranea</name>
    <dbReference type="NCBI Taxonomy" id="186651"/>
    <lineage>
        <taxon>Bacteria</taxon>
        <taxon>Pseudomonadati</taxon>
        <taxon>Pseudomonadota</taxon>
        <taxon>Alphaproteobacteria</taxon>
        <taxon>Hyphomicrobiales</taxon>
        <taxon>Methylobacteriaceae</taxon>
        <taxon>Microvirga</taxon>
    </lineage>
</organism>
<evidence type="ECO:0000256" key="7">
    <source>
        <dbReference type="ARBA" id="ARBA00038873"/>
    </source>
</evidence>
<comment type="subcellular location">
    <subcellularLocation>
        <location evidence="1">Cytoplasm</location>
    </subcellularLocation>
</comment>
<evidence type="ECO:0000256" key="2">
    <source>
        <dbReference type="ARBA" id="ARBA00022490"/>
    </source>
</evidence>
<evidence type="ECO:0000259" key="9">
    <source>
        <dbReference type="Pfam" id="PF01636"/>
    </source>
</evidence>
<keyword evidence="4 10" id="KW-0418">Kinase</keyword>
<dbReference type="EC" id="2.7.1.81" evidence="7"/>
<protein>
    <recommendedName>
        <fullName evidence="8">Hydroxylysine kinase</fullName>
        <ecNumber evidence="7">2.7.1.81</ecNumber>
    </recommendedName>
</protein>